<reference evidence="2 3" key="1">
    <citation type="submission" date="2019-04" db="EMBL/GenBank/DDBJ databases">
        <authorList>
            <consortium name="Wellcome Sanger Institute Data Sharing"/>
        </authorList>
    </citation>
    <scope>NUCLEOTIDE SEQUENCE [LARGE SCALE GENOMIC DNA]</scope>
</reference>
<keyword evidence="3" id="KW-1185">Reference proteome</keyword>
<dbReference type="Ensembl" id="ENSSFOT00015073992.1">
    <property type="protein sequence ID" value="ENSSFOP00015050024.1"/>
    <property type="gene ID" value="ENSSFOG00015024589.1"/>
</dbReference>
<feature type="signal peptide" evidence="1">
    <location>
        <begin position="1"/>
        <end position="19"/>
    </location>
</feature>
<dbReference type="Proteomes" id="UP000694397">
    <property type="component" value="Chromosome 15"/>
</dbReference>
<feature type="chain" id="PRO_5034524291" evidence="1">
    <location>
        <begin position="20"/>
        <end position="89"/>
    </location>
</feature>
<accession>A0A8C9TCV7</accession>
<evidence type="ECO:0000313" key="3">
    <source>
        <dbReference type="Proteomes" id="UP000694397"/>
    </source>
</evidence>
<sequence length="89" mass="10024">PTSALLVLNFLDFCQIASAKIIPRFSKMLVLNSFFSPKLKVLKSYGHIPNASVEIILRFCKKLVQKSTNIFQNASSKITCTFPPPKYQC</sequence>
<reference evidence="2" key="2">
    <citation type="submission" date="2025-08" db="UniProtKB">
        <authorList>
            <consortium name="Ensembl"/>
        </authorList>
    </citation>
    <scope>IDENTIFICATION</scope>
</reference>
<evidence type="ECO:0000256" key="1">
    <source>
        <dbReference type="SAM" id="SignalP"/>
    </source>
</evidence>
<protein>
    <submittedName>
        <fullName evidence="2">Uncharacterized protein</fullName>
    </submittedName>
</protein>
<evidence type="ECO:0000313" key="2">
    <source>
        <dbReference type="Ensembl" id="ENSSFOP00015050024.1"/>
    </source>
</evidence>
<reference evidence="2" key="3">
    <citation type="submission" date="2025-09" db="UniProtKB">
        <authorList>
            <consortium name="Ensembl"/>
        </authorList>
    </citation>
    <scope>IDENTIFICATION</scope>
</reference>
<keyword evidence="1" id="KW-0732">Signal</keyword>
<proteinExistence type="predicted"/>
<dbReference type="AlphaFoldDB" id="A0A8C9TCV7"/>
<name>A0A8C9TCV7_SCLFO</name>
<organism evidence="2 3">
    <name type="scientific">Scleropages formosus</name>
    <name type="common">Asian bonytongue</name>
    <name type="synonym">Osteoglossum formosum</name>
    <dbReference type="NCBI Taxonomy" id="113540"/>
    <lineage>
        <taxon>Eukaryota</taxon>
        <taxon>Metazoa</taxon>
        <taxon>Chordata</taxon>
        <taxon>Craniata</taxon>
        <taxon>Vertebrata</taxon>
        <taxon>Euteleostomi</taxon>
        <taxon>Actinopterygii</taxon>
        <taxon>Neopterygii</taxon>
        <taxon>Teleostei</taxon>
        <taxon>Osteoglossocephala</taxon>
        <taxon>Osteoglossomorpha</taxon>
        <taxon>Osteoglossiformes</taxon>
        <taxon>Osteoglossidae</taxon>
        <taxon>Scleropages</taxon>
    </lineage>
</organism>